<dbReference type="PANTHER" id="PTHR40026">
    <property type="entry name" value="PROTEIN VEG"/>
    <property type="match status" value="1"/>
</dbReference>
<sequence>MATENTLLKIKKSIEPYVGKRVKIKANRGRKKIFEQEGILEKVYPSIFVVRVEEAPDSIRRISYSYSDILTETVQLMPCPKEKSAN</sequence>
<protein>
    <recommendedName>
        <fullName evidence="3">Protein Veg</fullName>
    </recommendedName>
</protein>
<name>A0A140LBB9_9FIRM</name>
<dbReference type="PATRIC" id="fig|520764.3.peg.888"/>
<keyword evidence="2" id="KW-1185">Reference proteome</keyword>
<dbReference type="InParanoid" id="A0A140LBB9"/>
<evidence type="ECO:0000313" key="2">
    <source>
        <dbReference type="Proteomes" id="UP000070427"/>
    </source>
</evidence>
<dbReference type="STRING" id="520764.AN618_08560"/>
<accession>A0A140LBB9</accession>
<dbReference type="GO" id="GO:0006355">
    <property type="term" value="P:regulation of DNA-templated transcription"/>
    <property type="evidence" value="ECO:0007669"/>
    <property type="project" value="InterPro"/>
</dbReference>
<dbReference type="Pfam" id="PF06257">
    <property type="entry name" value="VEG"/>
    <property type="match status" value="1"/>
</dbReference>
<reference evidence="1 2" key="1">
    <citation type="submission" date="2015-12" db="EMBL/GenBank/DDBJ databases">
        <title>Draft genome sequnece of Fervidicola ferrireducens strain Y170.</title>
        <authorList>
            <person name="Patel B.K."/>
        </authorList>
    </citation>
    <scope>NUCLEOTIDE SEQUENCE [LARGE SCALE GENOMIC DNA]</scope>
    <source>
        <strain evidence="1 2">Y170</strain>
    </source>
</reference>
<dbReference type="AlphaFoldDB" id="A0A140LBB9"/>
<dbReference type="Gene3D" id="2.30.30.100">
    <property type="match status" value="1"/>
</dbReference>
<dbReference type="Proteomes" id="UP000070427">
    <property type="component" value="Unassembled WGS sequence"/>
</dbReference>
<gene>
    <name evidence="1" type="ORF">AN618_08560</name>
</gene>
<proteinExistence type="predicted"/>
<evidence type="ECO:0000313" key="1">
    <source>
        <dbReference type="EMBL" id="KXG77844.1"/>
    </source>
</evidence>
<evidence type="ECO:0008006" key="3">
    <source>
        <dbReference type="Google" id="ProtNLM"/>
    </source>
</evidence>
<organism evidence="1 2">
    <name type="scientific">Fervidicola ferrireducens</name>
    <dbReference type="NCBI Taxonomy" id="520764"/>
    <lineage>
        <taxon>Bacteria</taxon>
        <taxon>Bacillati</taxon>
        <taxon>Bacillota</taxon>
        <taxon>Clostridia</taxon>
        <taxon>Thermosediminibacterales</taxon>
        <taxon>Thermosediminibacteraceae</taxon>
        <taxon>Fervidicola</taxon>
    </lineage>
</organism>
<dbReference type="PIRSF" id="PIRSF037257">
    <property type="entry name" value="DUF1021"/>
    <property type="match status" value="1"/>
</dbReference>
<dbReference type="RefSeq" id="WP_066352476.1">
    <property type="nucleotide sequence ID" value="NZ_LOED01000007.1"/>
</dbReference>
<comment type="caution">
    <text evidence="1">The sequence shown here is derived from an EMBL/GenBank/DDBJ whole genome shotgun (WGS) entry which is preliminary data.</text>
</comment>
<dbReference type="FunCoup" id="A0A140LBB9">
    <property type="interactions" value="14"/>
</dbReference>
<dbReference type="OrthoDB" id="5469at2"/>
<dbReference type="PANTHER" id="PTHR40026:SF1">
    <property type="entry name" value="PROTEIN VEG"/>
    <property type="match status" value="1"/>
</dbReference>
<dbReference type="InterPro" id="IPR009366">
    <property type="entry name" value="Protein_Veg"/>
</dbReference>
<dbReference type="EMBL" id="LOED01000007">
    <property type="protein sequence ID" value="KXG77844.1"/>
    <property type="molecule type" value="Genomic_DNA"/>
</dbReference>